<dbReference type="GO" id="GO:0051082">
    <property type="term" value="F:unfolded protein binding"/>
    <property type="evidence" value="ECO:0007669"/>
    <property type="project" value="UniProtKB-UniRule"/>
</dbReference>
<feature type="domain" description="J" evidence="15">
    <location>
        <begin position="5"/>
        <end position="71"/>
    </location>
</feature>
<evidence type="ECO:0000256" key="6">
    <source>
        <dbReference type="ARBA" id="ARBA00022737"/>
    </source>
</evidence>
<dbReference type="InterPro" id="IPR012724">
    <property type="entry name" value="DnaJ"/>
</dbReference>
<keyword evidence="18" id="KW-1185">Reference proteome</keyword>
<keyword evidence="8 13" id="KW-0862">Zinc</keyword>
<dbReference type="GO" id="GO:0042026">
    <property type="term" value="P:protein refolding"/>
    <property type="evidence" value="ECO:0007669"/>
    <property type="project" value="TreeGrafter"/>
</dbReference>
<evidence type="ECO:0000256" key="12">
    <source>
        <dbReference type="ARBA" id="ARBA00067609"/>
    </source>
</evidence>
<dbReference type="FunFam" id="1.10.287.110:FF:000031">
    <property type="entry name" value="Molecular chaperone DnaJ"/>
    <property type="match status" value="1"/>
</dbReference>
<dbReference type="SUPFAM" id="SSF46565">
    <property type="entry name" value="Chaperone J-domain"/>
    <property type="match status" value="1"/>
</dbReference>
<dbReference type="InterPro" id="IPR001305">
    <property type="entry name" value="HSP_DnaJ_Cys-rich_dom"/>
</dbReference>
<evidence type="ECO:0000256" key="2">
    <source>
        <dbReference type="ARBA" id="ARBA00011738"/>
    </source>
</evidence>
<dbReference type="NCBIfam" id="TIGR02349">
    <property type="entry name" value="DnaJ_bact"/>
    <property type="match status" value="1"/>
</dbReference>
<dbReference type="CDD" id="cd10719">
    <property type="entry name" value="DnaJ_zf"/>
    <property type="match status" value="1"/>
</dbReference>
<dbReference type="HAMAP" id="MF_01152">
    <property type="entry name" value="DnaJ"/>
    <property type="match status" value="1"/>
</dbReference>
<evidence type="ECO:0000256" key="13">
    <source>
        <dbReference type="HAMAP-Rule" id="MF_01152"/>
    </source>
</evidence>
<keyword evidence="5 13" id="KW-0479">Metal-binding</keyword>
<comment type="subunit">
    <text evidence="2 13">Homodimer.</text>
</comment>
<dbReference type="Pfam" id="PF01556">
    <property type="entry name" value="DnaJ_C"/>
    <property type="match status" value="1"/>
</dbReference>
<evidence type="ECO:0000256" key="11">
    <source>
        <dbReference type="ARBA" id="ARBA00061004"/>
    </source>
</evidence>
<feature type="repeat" description="CXXCXGXG motif" evidence="13">
    <location>
        <begin position="205"/>
        <end position="212"/>
    </location>
</feature>
<feature type="binding site" evidence="13">
    <location>
        <position position="151"/>
    </location>
    <ligand>
        <name>Zn(2+)</name>
        <dbReference type="ChEBI" id="CHEBI:29105"/>
        <label>1</label>
    </ligand>
</feature>
<keyword evidence="9 13" id="KW-0346">Stress response</keyword>
<evidence type="ECO:0000256" key="1">
    <source>
        <dbReference type="ARBA" id="ARBA00004496"/>
    </source>
</evidence>
<comment type="domain">
    <text evidence="13">The J domain is necessary and sufficient to stimulate DnaK ATPase activity. Zinc center 1 plays an important role in the autonomous, DnaK-independent chaperone activity of DnaJ. Zinc center 2 is essential for interaction with DnaK and for DnaJ activity.</text>
</comment>
<dbReference type="FunFam" id="2.60.260.20:FF:000004">
    <property type="entry name" value="Molecular chaperone DnaJ"/>
    <property type="match status" value="1"/>
</dbReference>
<dbReference type="Gene3D" id="1.10.287.110">
    <property type="entry name" value="DnaJ domain"/>
    <property type="match status" value="1"/>
</dbReference>
<dbReference type="InterPro" id="IPR036410">
    <property type="entry name" value="HSP_DnaJ_Cys-rich_dom_sf"/>
</dbReference>
<feature type="binding site" evidence="13">
    <location>
        <position position="205"/>
    </location>
    <ligand>
        <name>Zn(2+)</name>
        <dbReference type="ChEBI" id="CHEBI:29105"/>
        <label>1</label>
    </ligand>
</feature>
<feature type="domain" description="CR-type" evidence="16">
    <location>
        <begin position="135"/>
        <end position="217"/>
    </location>
</feature>
<dbReference type="Pfam" id="PF00226">
    <property type="entry name" value="DnaJ"/>
    <property type="match status" value="1"/>
</dbReference>
<reference evidence="17 18" key="1">
    <citation type="submission" date="2018-11" db="EMBL/GenBank/DDBJ databases">
        <title>Genomic Encyclopedia of Type Strains, Phase IV (KMG-IV): sequencing the most valuable type-strain genomes for metagenomic binning, comparative biology and taxonomic classification.</title>
        <authorList>
            <person name="Goeker M."/>
        </authorList>
    </citation>
    <scope>NUCLEOTIDE SEQUENCE [LARGE SCALE GENOMIC DNA]</scope>
    <source>
        <strain evidence="17 18">DSM 102936</strain>
    </source>
</reference>
<dbReference type="EMBL" id="RKRE01000002">
    <property type="protein sequence ID" value="RPF46699.1"/>
    <property type="molecule type" value="Genomic_DNA"/>
</dbReference>
<keyword evidence="7 13" id="KW-0863">Zinc-finger</keyword>
<dbReference type="Pfam" id="PF00684">
    <property type="entry name" value="DnaJ_CXXCXGXG"/>
    <property type="match status" value="1"/>
</dbReference>
<proteinExistence type="inferred from homology"/>
<dbReference type="InterPro" id="IPR018253">
    <property type="entry name" value="DnaJ_domain_CS"/>
</dbReference>
<evidence type="ECO:0000256" key="10">
    <source>
        <dbReference type="ARBA" id="ARBA00023186"/>
    </source>
</evidence>
<dbReference type="InterPro" id="IPR001623">
    <property type="entry name" value="DnaJ_domain"/>
</dbReference>
<dbReference type="PROSITE" id="PS51188">
    <property type="entry name" value="ZF_CR"/>
    <property type="match status" value="1"/>
</dbReference>
<dbReference type="GO" id="GO:0009408">
    <property type="term" value="P:response to heat"/>
    <property type="evidence" value="ECO:0007669"/>
    <property type="project" value="InterPro"/>
</dbReference>
<feature type="repeat" description="CXXCXGXG motif" evidence="13">
    <location>
        <begin position="165"/>
        <end position="172"/>
    </location>
</feature>
<sequence length="378" mass="41884">MAKRDYYEVLGVSRNATQEEIKKAYRRLARQYHPDANPDKKEEAAEKFREITEAYAVLSDPEKRAQYDRFGHAGPEGQGFGFDFRNFDFRDLGFDFGFGDLFEAFFGGGRRRHGPQRGADLETQLELSFREAVFGAEKEVRVPRTERCGTCGGSGAAPGTAPERCAACNGTGQVSFSRATPFGQFIQTRTCDRCGGSGQFIPQPCRDCNGSGYVQRVRKVKVKVPAGVDNGFRLRLRGEGEAGARGGPPGDLYVYIRVRPDPVFRREGDDLIYEAAISFPQAALGAEIEVPTLEGTTRLKVQEGTQSGTVVRLKGKGVPNPYGHGRGDLIVRLKVVTPTRLTERQKELLREFARLSGDEVAKGDKEKGFFEKVRDAFM</sequence>
<dbReference type="PROSITE" id="PS00636">
    <property type="entry name" value="DNAJ_1"/>
    <property type="match status" value="1"/>
</dbReference>
<organism evidence="17 18">
    <name type="scientific">Thermodesulfitimonas autotrophica</name>
    <dbReference type="NCBI Taxonomy" id="1894989"/>
    <lineage>
        <taxon>Bacteria</taxon>
        <taxon>Bacillati</taxon>
        <taxon>Bacillota</taxon>
        <taxon>Clostridia</taxon>
        <taxon>Thermoanaerobacterales</taxon>
        <taxon>Thermoanaerobacteraceae</taxon>
        <taxon>Thermodesulfitimonas</taxon>
    </lineage>
</organism>
<dbReference type="GO" id="GO:0005737">
    <property type="term" value="C:cytoplasm"/>
    <property type="evidence" value="ECO:0007669"/>
    <property type="project" value="UniProtKB-SubCell"/>
</dbReference>
<dbReference type="CDD" id="cd10747">
    <property type="entry name" value="DnaJ_C"/>
    <property type="match status" value="1"/>
</dbReference>
<dbReference type="PANTHER" id="PTHR43096:SF48">
    <property type="entry name" value="CHAPERONE PROTEIN DNAJ"/>
    <property type="match status" value="1"/>
</dbReference>
<dbReference type="Gene3D" id="2.10.230.10">
    <property type="entry name" value="Heat shock protein DnaJ, cysteine-rich domain"/>
    <property type="match status" value="1"/>
</dbReference>
<feature type="binding site" evidence="13">
    <location>
        <position position="191"/>
    </location>
    <ligand>
        <name>Zn(2+)</name>
        <dbReference type="ChEBI" id="CHEBI:29105"/>
        <label>2</label>
    </ligand>
</feature>
<evidence type="ECO:0000256" key="8">
    <source>
        <dbReference type="ARBA" id="ARBA00022833"/>
    </source>
</evidence>
<dbReference type="SMART" id="SM00271">
    <property type="entry name" value="DnaJ"/>
    <property type="match status" value="1"/>
</dbReference>
<feature type="binding site" evidence="13">
    <location>
        <position position="148"/>
    </location>
    <ligand>
        <name>Zn(2+)</name>
        <dbReference type="ChEBI" id="CHEBI:29105"/>
        <label>1</label>
    </ligand>
</feature>
<keyword evidence="3 13" id="KW-0963">Cytoplasm</keyword>
<evidence type="ECO:0000256" key="7">
    <source>
        <dbReference type="ARBA" id="ARBA00022771"/>
    </source>
</evidence>
<feature type="binding site" evidence="13">
    <location>
        <position position="165"/>
    </location>
    <ligand>
        <name>Zn(2+)</name>
        <dbReference type="ChEBI" id="CHEBI:29105"/>
        <label>2</label>
    </ligand>
</feature>
<feature type="binding site" evidence="13">
    <location>
        <position position="208"/>
    </location>
    <ligand>
        <name>Zn(2+)</name>
        <dbReference type="ChEBI" id="CHEBI:29105"/>
        <label>1</label>
    </ligand>
</feature>
<dbReference type="CDD" id="cd06257">
    <property type="entry name" value="DnaJ"/>
    <property type="match status" value="1"/>
</dbReference>
<comment type="cofactor">
    <cofactor evidence="13">
        <name>Zn(2+)</name>
        <dbReference type="ChEBI" id="CHEBI:29105"/>
    </cofactor>
    <text evidence="13">Binds 2 Zn(2+) ions per monomer.</text>
</comment>
<feature type="binding site" evidence="13">
    <location>
        <position position="168"/>
    </location>
    <ligand>
        <name>Zn(2+)</name>
        <dbReference type="ChEBI" id="CHEBI:29105"/>
        <label>2</label>
    </ligand>
</feature>
<dbReference type="InterPro" id="IPR008971">
    <property type="entry name" value="HSP40/DnaJ_pept-bd"/>
</dbReference>
<dbReference type="GO" id="GO:0006260">
    <property type="term" value="P:DNA replication"/>
    <property type="evidence" value="ECO:0007669"/>
    <property type="project" value="UniProtKB-KW"/>
</dbReference>
<feature type="repeat" description="CXXCXGXG motif" evidence="13">
    <location>
        <begin position="191"/>
        <end position="198"/>
    </location>
</feature>
<dbReference type="PRINTS" id="PR00625">
    <property type="entry name" value="JDOMAIN"/>
</dbReference>
<protein>
    <recommendedName>
        <fullName evidence="12 13">Chaperone protein DnaJ</fullName>
    </recommendedName>
</protein>
<dbReference type="GO" id="GO:0005524">
    <property type="term" value="F:ATP binding"/>
    <property type="evidence" value="ECO:0007669"/>
    <property type="project" value="InterPro"/>
</dbReference>
<evidence type="ECO:0000256" key="14">
    <source>
        <dbReference type="PROSITE-ProRule" id="PRU00546"/>
    </source>
</evidence>
<dbReference type="Proteomes" id="UP000282654">
    <property type="component" value="Unassembled WGS sequence"/>
</dbReference>
<feature type="repeat" description="CXXCXGXG motif" evidence="13">
    <location>
        <begin position="148"/>
        <end position="155"/>
    </location>
</feature>
<dbReference type="InterPro" id="IPR002939">
    <property type="entry name" value="DnaJ_C"/>
</dbReference>
<dbReference type="PANTHER" id="PTHR43096">
    <property type="entry name" value="DNAJ HOMOLOG 1, MITOCHONDRIAL-RELATED"/>
    <property type="match status" value="1"/>
</dbReference>
<keyword evidence="6 13" id="KW-0677">Repeat</keyword>
<evidence type="ECO:0000256" key="5">
    <source>
        <dbReference type="ARBA" id="ARBA00022723"/>
    </source>
</evidence>
<comment type="function">
    <text evidence="13">Participates actively in the response to hyperosmotic and heat shock by preventing the aggregation of stress-denatured proteins and by disaggregating proteins, also in an autonomous, DnaK-independent fashion. Unfolded proteins bind initially to DnaJ; upon interaction with the DnaJ-bound protein, DnaK hydrolyzes its bound ATP, resulting in the formation of a stable complex. GrpE releases ADP from DnaK; ATP binding to DnaK triggers the release of the substrate protein, thus completing the reaction cycle. Several rounds of ATP-dependent interactions between DnaJ, DnaK and GrpE are required for fully efficient folding. Also involved, together with DnaK and GrpE, in the DNA replication of plasmids through activation of initiation proteins.</text>
</comment>
<dbReference type="SUPFAM" id="SSF57938">
    <property type="entry name" value="DnaJ/Hsp40 cysteine-rich domain"/>
    <property type="match status" value="1"/>
</dbReference>
<evidence type="ECO:0000313" key="17">
    <source>
        <dbReference type="EMBL" id="RPF46699.1"/>
    </source>
</evidence>
<evidence type="ECO:0000256" key="4">
    <source>
        <dbReference type="ARBA" id="ARBA00022705"/>
    </source>
</evidence>
<comment type="subcellular location">
    <subcellularLocation>
        <location evidence="1 13">Cytoplasm</location>
    </subcellularLocation>
</comment>
<evidence type="ECO:0000256" key="3">
    <source>
        <dbReference type="ARBA" id="ARBA00022490"/>
    </source>
</evidence>
<feature type="binding site" evidence="13">
    <location>
        <position position="194"/>
    </location>
    <ligand>
        <name>Zn(2+)</name>
        <dbReference type="ChEBI" id="CHEBI:29105"/>
        <label>2</label>
    </ligand>
</feature>
<dbReference type="PROSITE" id="PS50076">
    <property type="entry name" value="DNAJ_2"/>
    <property type="match status" value="1"/>
</dbReference>
<keyword evidence="10 13" id="KW-0143">Chaperone</keyword>
<evidence type="ECO:0000256" key="9">
    <source>
        <dbReference type="ARBA" id="ARBA00023016"/>
    </source>
</evidence>
<evidence type="ECO:0000259" key="15">
    <source>
        <dbReference type="PROSITE" id="PS50076"/>
    </source>
</evidence>
<dbReference type="OrthoDB" id="9779889at2"/>
<dbReference type="RefSeq" id="WP_123928784.1">
    <property type="nucleotide sequence ID" value="NZ_RKRE01000002.1"/>
</dbReference>
<comment type="similarity">
    <text evidence="11 13">Belongs to the DnaJ family.</text>
</comment>
<dbReference type="NCBIfam" id="NF008035">
    <property type="entry name" value="PRK10767.1"/>
    <property type="match status" value="1"/>
</dbReference>
<accession>A0A3N5ANN2</accession>
<dbReference type="Gene3D" id="2.60.260.20">
    <property type="entry name" value="Urease metallochaperone UreE, N-terminal domain"/>
    <property type="match status" value="2"/>
</dbReference>
<dbReference type="InterPro" id="IPR036869">
    <property type="entry name" value="J_dom_sf"/>
</dbReference>
<feature type="zinc finger region" description="CR-type" evidence="14">
    <location>
        <begin position="135"/>
        <end position="217"/>
    </location>
</feature>
<evidence type="ECO:0000259" key="16">
    <source>
        <dbReference type="PROSITE" id="PS51188"/>
    </source>
</evidence>
<comment type="caution">
    <text evidence="17">The sequence shown here is derived from an EMBL/GenBank/DDBJ whole genome shotgun (WGS) entry which is preliminary data.</text>
</comment>
<gene>
    <name evidence="13" type="primary">dnaJ</name>
    <name evidence="17" type="ORF">EDD75_0953</name>
</gene>
<name>A0A3N5ANN2_9THEO</name>
<dbReference type="GO" id="GO:0031072">
    <property type="term" value="F:heat shock protein binding"/>
    <property type="evidence" value="ECO:0007669"/>
    <property type="project" value="InterPro"/>
</dbReference>
<dbReference type="FunFam" id="2.10.230.10:FF:000002">
    <property type="entry name" value="Molecular chaperone DnaJ"/>
    <property type="match status" value="1"/>
</dbReference>
<dbReference type="GO" id="GO:0008270">
    <property type="term" value="F:zinc ion binding"/>
    <property type="evidence" value="ECO:0007669"/>
    <property type="project" value="UniProtKB-UniRule"/>
</dbReference>
<dbReference type="SUPFAM" id="SSF49493">
    <property type="entry name" value="HSP40/DnaJ peptide-binding domain"/>
    <property type="match status" value="2"/>
</dbReference>
<keyword evidence="4 13" id="KW-0235">DNA replication</keyword>
<dbReference type="AlphaFoldDB" id="A0A3N5ANN2"/>
<evidence type="ECO:0000313" key="18">
    <source>
        <dbReference type="Proteomes" id="UP000282654"/>
    </source>
</evidence>